<dbReference type="InterPro" id="IPR036388">
    <property type="entry name" value="WH-like_DNA-bd_sf"/>
</dbReference>
<keyword evidence="4" id="KW-0804">Transcription</keyword>
<evidence type="ECO:0000313" key="8">
    <source>
        <dbReference type="EMBL" id="PKZ42829.1"/>
    </source>
</evidence>
<evidence type="ECO:0000259" key="7">
    <source>
        <dbReference type="Pfam" id="PF04545"/>
    </source>
</evidence>
<dbReference type="SUPFAM" id="SSF88946">
    <property type="entry name" value="Sigma2 domain of RNA polymerase sigma factors"/>
    <property type="match status" value="1"/>
</dbReference>
<dbReference type="GO" id="GO:0003677">
    <property type="term" value="F:DNA binding"/>
    <property type="evidence" value="ECO:0007669"/>
    <property type="project" value="UniProtKB-KW"/>
</dbReference>
<dbReference type="InterPro" id="IPR013325">
    <property type="entry name" value="RNA_pol_sigma_r2"/>
</dbReference>
<keyword evidence="9" id="KW-1185">Reference proteome</keyword>
<gene>
    <name evidence="8" type="ORF">CYJ76_00865</name>
</gene>
<dbReference type="CDD" id="cd06171">
    <property type="entry name" value="Sigma70_r4"/>
    <property type="match status" value="1"/>
</dbReference>
<dbReference type="RefSeq" id="WP_070706226.1">
    <property type="nucleotide sequence ID" value="NZ_PKIZ01000001.1"/>
</dbReference>
<dbReference type="InterPro" id="IPR007627">
    <property type="entry name" value="RNA_pol_sigma70_r2"/>
</dbReference>
<dbReference type="PANTHER" id="PTHR30385:SF4">
    <property type="entry name" value="RNA POLYMERASE SIGMA-E FACTOR"/>
    <property type="match status" value="1"/>
</dbReference>
<dbReference type="InterPro" id="IPR007630">
    <property type="entry name" value="RNA_pol_sigma70_r4"/>
</dbReference>
<feature type="domain" description="RNA polymerase sigma-70 region 2" evidence="6">
    <location>
        <begin position="48"/>
        <end position="116"/>
    </location>
</feature>
<dbReference type="Pfam" id="PF04545">
    <property type="entry name" value="Sigma70_r4"/>
    <property type="match status" value="1"/>
</dbReference>
<evidence type="ECO:0008006" key="10">
    <source>
        <dbReference type="Google" id="ProtNLM"/>
    </source>
</evidence>
<keyword evidence="3" id="KW-0238">DNA-binding</keyword>
<protein>
    <recommendedName>
        <fullName evidence="10">Sigma-70 family RNA polymerase sigma factor</fullName>
    </recommendedName>
</protein>
<evidence type="ECO:0000256" key="3">
    <source>
        <dbReference type="ARBA" id="ARBA00023125"/>
    </source>
</evidence>
<comment type="caution">
    <text evidence="8">The sequence shown here is derived from an EMBL/GenBank/DDBJ whole genome shotgun (WGS) entry which is preliminary data.</text>
</comment>
<evidence type="ECO:0000256" key="5">
    <source>
        <dbReference type="SAM" id="MobiDB-lite"/>
    </source>
</evidence>
<dbReference type="GO" id="GO:0006352">
    <property type="term" value="P:DNA-templated transcription initiation"/>
    <property type="evidence" value="ECO:0007669"/>
    <property type="project" value="InterPro"/>
</dbReference>
<evidence type="ECO:0000256" key="2">
    <source>
        <dbReference type="ARBA" id="ARBA00023082"/>
    </source>
</evidence>
<accession>A0A2I1PDX8</accession>
<evidence type="ECO:0000256" key="4">
    <source>
        <dbReference type="ARBA" id="ARBA00023163"/>
    </source>
</evidence>
<evidence type="ECO:0000313" key="9">
    <source>
        <dbReference type="Proteomes" id="UP000234206"/>
    </source>
</evidence>
<feature type="region of interest" description="Disordered" evidence="5">
    <location>
        <begin position="1"/>
        <end position="26"/>
    </location>
</feature>
<dbReference type="SUPFAM" id="SSF88659">
    <property type="entry name" value="Sigma3 and sigma4 domains of RNA polymerase sigma factors"/>
    <property type="match status" value="2"/>
</dbReference>
<dbReference type="GO" id="GO:0016987">
    <property type="term" value="F:sigma factor activity"/>
    <property type="evidence" value="ECO:0007669"/>
    <property type="project" value="UniProtKB-KW"/>
</dbReference>
<keyword evidence="1" id="KW-0805">Transcription regulation</keyword>
<organism evidence="8 9">
    <name type="scientific">Kytococcus schroeteri</name>
    <dbReference type="NCBI Taxonomy" id="138300"/>
    <lineage>
        <taxon>Bacteria</taxon>
        <taxon>Bacillati</taxon>
        <taxon>Actinomycetota</taxon>
        <taxon>Actinomycetes</taxon>
        <taxon>Micrococcales</taxon>
        <taxon>Kytococcaceae</taxon>
        <taxon>Kytococcus</taxon>
    </lineage>
</organism>
<proteinExistence type="predicted"/>
<dbReference type="Gene3D" id="1.20.120.1810">
    <property type="match status" value="1"/>
</dbReference>
<dbReference type="Pfam" id="PF04542">
    <property type="entry name" value="Sigma70_r2"/>
    <property type="match status" value="1"/>
</dbReference>
<dbReference type="Gene3D" id="1.10.10.10">
    <property type="entry name" value="Winged helix-like DNA-binding domain superfamily/Winged helix DNA-binding domain"/>
    <property type="match status" value="2"/>
</dbReference>
<dbReference type="Proteomes" id="UP000234206">
    <property type="component" value="Unassembled WGS sequence"/>
</dbReference>
<reference evidence="8 9" key="1">
    <citation type="submission" date="2017-12" db="EMBL/GenBank/DDBJ databases">
        <title>Phylogenetic diversity of female urinary microbiome.</title>
        <authorList>
            <person name="Thomas-White K."/>
            <person name="Wolfe A.J."/>
        </authorList>
    </citation>
    <scope>NUCLEOTIDE SEQUENCE [LARGE SCALE GENOMIC DNA]</scope>
    <source>
        <strain evidence="8 9">UMB1298</strain>
    </source>
</reference>
<keyword evidence="2" id="KW-0731">Sigma factor</keyword>
<dbReference type="OrthoDB" id="9804285at2"/>
<dbReference type="InterPro" id="IPR013324">
    <property type="entry name" value="RNA_pol_sigma_r3/r4-like"/>
</dbReference>
<evidence type="ECO:0000256" key="1">
    <source>
        <dbReference type="ARBA" id="ARBA00023015"/>
    </source>
</evidence>
<dbReference type="AlphaFoldDB" id="A0A2I1PDX8"/>
<name>A0A2I1PDX8_9MICO</name>
<dbReference type="EMBL" id="PKIZ01000001">
    <property type="protein sequence ID" value="PKZ42829.1"/>
    <property type="molecule type" value="Genomic_DNA"/>
</dbReference>
<sequence>MHHHQDETPRGATPGSPTHGDAESVRRRLTAARDLPEAARQAELAEVVADHLPFARRLGRRHAPTPAWVDDCEQVACMGLVLAVQRWDPSHGTTLSTFAVPTIVGELRRYLRDSTWWVRPPRAVQELALQVRATEDELRQRVGGEPPTEQVAQRLGVDEAQVREARRALAGRSPEGPDDQAEPRWVTAAPAGHVDEWLSLQPHLQALDPLDRTVLLRRYLEDETQGRIAASMGISQAQVSRRLQRALTTLRAQVQQQRGQDTA</sequence>
<feature type="domain" description="RNA polymerase sigma-70 region 4" evidence="7">
    <location>
        <begin position="204"/>
        <end position="252"/>
    </location>
</feature>
<evidence type="ECO:0000259" key="6">
    <source>
        <dbReference type="Pfam" id="PF04542"/>
    </source>
</evidence>
<dbReference type="PANTHER" id="PTHR30385">
    <property type="entry name" value="SIGMA FACTOR F FLAGELLAR"/>
    <property type="match status" value="1"/>
</dbReference>